<evidence type="ECO:0000313" key="7">
    <source>
        <dbReference type="Proteomes" id="UP001597083"/>
    </source>
</evidence>
<dbReference type="Gene3D" id="3.40.190.10">
    <property type="entry name" value="Periplasmic binding protein-like II"/>
    <property type="match status" value="2"/>
</dbReference>
<organism evidence="6 7">
    <name type="scientific">Actinomadura adrarensis</name>
    <dbReference type="NCBI Taxonomy" id="1819600"/>
    <lineage>
        <taxon>Bacteria</taxon>
        <taxon>Bacillati</taxon>
        <taxon>Actinomycetota</taxon>
        <taxon>Actinomycetes</taxon>
        <taxon>Streptosporangiales</taxon>
        <taxon>Thermomonosporaceae</taxon>
        <taxon>Actinomadura</taxon>
    </lineage>
</organism>
<evidence type="ECO:0000256" key="3">
    <source>
        <dbReference type="ARBA" id="ARBA00022729"/>
    </source>
</evidence>
<comment type="function">
    <text evidence="4">Involved in the system for phosphate transport across the cytoplasmic membrane.</text>
</comment>
<evidence type="ECO:0000313" key="6">
    <source>
        <dbReference type="EMBL" id="MFD0853235.1"/>
    </source>
</evidence>
<name>A0ABW3CFH7_9ACTN</name>
<evidence type="ECO:0000259" key="5">
    <source>
        <dbReference type="Pfam" id="PF12849"/>
    </source>
</evidence>
<evidence type="ECO:0000256" key="2">
    <source>
        <dbReference type="ARBA" id="ARBA00022448"/>
    </source>
</evidence>
<dbReference type="NCBIfam" id="TIGR02136">
    <property type="entry name" value="ptsS_2"/>
    <property type="match status" value="1"/>
</dbReference>
<dbReference type="SUPFAM" id="SSF53850">
    <property type="entry name" value="Periplasmic binding protein-like II"/>
    <property type="match status" value="1"/>
</dbReference>
<dbReference type="InterPro" id="IPR024370">
    <property type="entry name" value="PBP_domain"/>
</dbReference>
<keyword evidence="7" id="KW-1185">Reference proteome</keyword>
<dbReference type="EMBL" id="JBHTIR010001993">
    <property type="protein sequence ID" value="MFD0853235.1"/>
    <property type="molecule type" value="Genomic_DNA"/>
</dbReference>
<proteinExistence type="inferred from homology"/>
<keyword evidence="3" id="KW-0732">Signal</keyword>
<dbReference type="CDD" id="cd13654">
    <property type="entry name" value="PBP2_phosphate_like_2"/>
    <property type="match status" value="1"/>
</dbReference>
<dbReference type="InterPro" id="IPR011862">
    <property type="entry name" value="Phos-bd"/>
</dbReference>
<keyword evidence="4" id="KW-0592">Phosphate transport</keyword>
<gene>
    <name evidence="6" type="ORF">ACFQ07_13420</name>
</gene>
<comment type="similarity">
    <text evidence="1 4">Belongs to the PstS family.</text>
</comment>
<accession>A0ABW3CFH7</accession>
<dbReference type="InterPro" id="IPR050811">
    <property type="entry name" value="Phosphate_ABC_transporter"/>
</dbReference>
<dbReference type="Pfam" id="PF12849">
    <property type="entry name" value="PBP_like_2"/>
    <property type="match status" value="1"/>
</dbReference>
<feature type="domain" description="PBP" evidence="5">
    <location>
        <begin position="5"/>
        <end position="220"/>
    </location>
</feature>
<comment type="caution">
    <text evidence="6">The sequence shown here is derived from an EMBL/GenBank/DDBJ whole genome shotgun (WGS) entry which is preliminary data.</text>
</comment>
<protein>
    <recommendedName>
        <fullName evidence="4">Phosphate-binding protein</fullName>
    </recommendedName>
</protein>
<feature type="non-terminal residue" evidence="6">
    <location>
        <position position="1"/>
    </location>
</feature>
<dbReference type="Proteomes" id="UP001597083">
    <property type="component" value="Unassembled WGS sequence"/>
</dbReference>
<reference evidence="7" key="1">
    <citation type="journal article" date="2019" name="Int. J. Syst. Evol. Microbiol.">
        <title>The Global Catalogue of Microorganisms (GCM) 10K type strain sequencing project: providing services to taxonomists for standard genome sequencing and annotation.</title>
        <authorList>
            <consortium name="The Broad Institute Genomics Platform"/>
            <consortium name="The Broad Institute Genome Sequencing Center for Infectious Disease"/>
            <person name="Wu L."/>
            <person name="Ma J."/>
        </authorList>
    </citation>
    <scope>NUCLEOTIDE SEQUENCE [LARGE SCALE GENOMIC DNA]</scope>
    <source>
        <strain evidence="7">JCM 31696</strain>
    </source>
</reference>
<evidence type="ECO:0000256" key="4">
    <source>
        <dbReference type="RuleBase" id="RU367119"/>
    </source>
</evidence>
<evidence type="ECO:0000256" key="1">
    <source>
        <dbReference type="ARBA" id="ARBA00008725"/>
    </source>
</evidence>
<dbReference type="PANTHER" id="PTHR30570">
    <property type="entry name" value="PERIPLASMIC PHOSPHATE BINDING COMPONENT OF PHOSPHATE ABC TRANSPORTER"/>
    <property type="match status" value="1"/>
</dbReference>
<sequence length="226" mass="24485">VQVPVGTSGTGGGFEKFCAGETDIADASRAIEDDERQACQQKGIQFSEFQVANDALTVVVHKDNNWAQCLTVDQLKRIWEPNSKVTNWNQVDPGFPNEPLKLFGPGTDSGTFDYFTDEINGEEGASRTDYSPSEDDNVIVQGVSGSRGGMGYFGFSYFEENASRLKAVQINGGDGCVAPSVQAAQAGTYKPLARPLFIYPSATALKRPEVRAFLDFYVSQNATIAK</sequence>
<dbReference type="PANTHER" id="PTHR30570:SF1">
    <property type="entry name" value="PHOSPHATE-BINDING PROTEIN PSTS"/>
    <property type="match status" value="1"/>
</dbReference>
<feature type="non-terminal residue" evidence="6">
    <location>
        <position position="226"/>
    </location>
</feature>
<keyword evidence="2 4" id="KW-0813">Transport</keyword>